<dbReference type="PROSITE" id="PS00624">
    <property type="entry name" value="GMC_OXRED_2"/>
    <property type="match status" value="1"/>
</dbReference>
<organism evidence="8 9">
    <name type="scientific">Rhodanobacter soli</name>
    <dbReference type="NCBI Taxonomy" id="590609"/>
    <lineage>
        <taxon>Bacteria</taxon>
        <taxon>Pseudomonadati</taxon>
        <taxon>Pseudomonadota</taxon>
        <taxon>Gammaproteobacteria</taxon>
        <taxon>Lysobacterales</taxon>
        <taxon>Rhodanobacteraceae</taxon>
        <taxon>Rhodanobacter</taxon>
    </lineage>
</organism>
<evidence type="ECO:0000256" key="3">
    <source>
        <dbReference type="ARBA" id="ARBA00022630"/>
    </source>
</evidence>
<comment type="similarity">
    <text evidence="2 5">Belongs to the GMC oxidoreductase family.</text>
</comment>
<proteinExistence type="inferred from homology"/>
<dbReference type="PRINTS" id="PR00411">
    <property type="entry name" value="PNDRDTASEI"/>
</dbReference>
<feature type="domain" description="Glucose-methanol-choline oxidoreductase N-terminal" evidence="6">
    <location>
        <begin position="79"/>
        <end position="102"/>
    </location>
</feature>
<evidence type="ECO:0000256" key="4">
    <source>
        <dbReference type="ARBA" id="ARBA00022827"/>
    </source>
</evidence>
<evidence type="ECO:0000313" key="8">
    <source>
        <dbReference type="EMBL" id="MET4568799.1"/>
    </source>
</evidence>
<accession>A0ABV2PUT8</accession>
<protein>
    <submittedName>
        <fullName evidence="8">Choline dehydrogenase</fullName>
        <ecNumber evidence="8">1.1.99.1</ecNumber>
    </submittedName>
</protein>
<keyword evidence="3 5" id="KW-0285">Flavoprotein</keyword>
<keyword evidence="9" id="KW-1185">Reference proteome</keyword>
<gene>
    <name evidence="8" type="ORF">ABIE04_001126</name>
</gene>
<dbReference type="InterPro" id="IPR036188">
    <property type="entry name" value="FAD/NAD-bd_sf"/>
</dbReference>
<dbReference type="PANTHER" id="PTHR11552">
    <property type="entry name" value="GLUCOSE-METHANOL-CHOLINE GMC OXIDOREDUCTASE"/>
    <property type="match status" value="1"/>
</dbReference>
<dbReference type="PANTHER" id="PTHR11552:SF147">
    <property type="entry name" value="CHOLINE DEHYDROGENASE, MITOCHONDRIAL"/>
    <property type="match status" value="1"/>
</dbReference>
<evidence type="ECO:0000256" key="5">
    <source>
        <dbReference type="RuleBase" id="RU003968"/>
    </source>
</evidence>
<sequence>MEYDYIIIGAGAAGCVLANRLSENPANQVLLLEWGGQDRHPMIPIPKGFFFTMQDKRVATHYATQPVGPTHVVEQWARGRVIGGSTAINGLVWNRGWAQDYDAIEAAGNPGWGWKDFLPVFKRMEDHQLGASDVRGVGGPIKVEVATKREPTCETMISAGEKLGWKRVADPNGSDDERIGYVASNVKHGTRDAAARGFLHPAEHRPNLKIVIKTKADRLLFEGNRVVGVLALSDGKPVEFRARKEVIVSCGTLESPLLLERSGIGHGPVLAKAGVPLRIESPNVGERLREHRGVNLQAVLKDGLGYNHLLNTTFRQAITGAKFLLQRNGPLAVGGYDVIAYFKSTPELERPDVMVLMAPQSTAAAGLTEGKVALAKEAGMMAVGYQLRPTSEGSIHISSADPDAAPVLDPNYLSSTIDREVTVSIIPKIREWMARSPLAEQIVKERVPGKGVQTPAQLLDTAFSQGSPAYHAVGTCAMGPNADDVVDPRLRVRGVQRLRVVDLSVFPTITAGNTTAPTMALAWLAADRILEDNPA</sequence>
<dbReference type="EC" id="1.1.99.1" evidence="8"/>
<dbReference type="Gene3D" id="3.30.560.10">
    <property type="entry name" value="Glucose Oxidase, domain 3"/>
    <property type="match status" value="1"/>
</dbReference>
<dbReference type="PIRSF" id="PIRSF000137">
    <property type="entry name" value="Alcohol_oxidase"/>
    <property type="match status" value="1"/>
</dbReference>
<comment type="cofactor">
    <cofactor evidence="1">
        <name>FAD</name>
        <dbReference type="ChEBI" id="CHEBI:57692"/>
    </cofactor>
</comment>
<name>A0ABV2PUT8_9GAMM</name>
<dbReference type="Gene3D" id="3.50.50.60">
    <property type="entry name" value="FAD/NAD(P)-binding domain"/>
    <property type="match status" value="1"/>
</dbReference>
<evidence type="ECO:0000313" key="9">
    <source>
        <dbReference type="Proteomes" id="UP001549251"/>
    </source>
</evidence>
<dbReference type="EMBL" id="JBEPSD010000001">
    <property type="protein sequence ID" value="MET4568799.1"/>
    <property type="molecule type" value="Genomic_DNA"/>
</dbReference>
<dbReference type="InterPro" id="IPR012132">
    <property type="entry name" value="GMC_OxRdtase"/>
</dbReference>
<dbReference type="SUPFAM" id="SSF51905">
    <property type="entry name" value="FAD/NAD(P)-binding domain"/>
    <property type="match status" value="1"/>
</dbReference>
<evidence type="ECO:0000259" key="6">
    <source>
        <dbReference type="PROSITE" id="PS00623"/>
    </source>
</evidence>
<dbReference type="InterPro" id="IPR000172">
    <property type="entry name" value="GMC_OxRdtase_N"/>
</dbReference>
<comment type="caution">
    <text evidence="8">The sequence shown here is derived from an EMBL/GenBank/DDBJ whole genome shotgun (WGS) entry which is preliminary data.</text>
</comment>
<keyword evidence="4 5" id="KW-0274">FAD</keyword>
<evidence type="ECO:0000256" key="1">
    <source>
        <dbReference type="ARBA" id="ARBA00001974"/>
    </source>
</evidence>
<dbReference type="Proteomes" id="UP001549251">
    <property type="component" value="Unassembled WGS sequence"/>
</dbReference>
<dbReference type="PROSITE" id="PS00623">
    <property type="entry name" value="GMC_OXRED_1"/>
    <property type="match status" value="1"/>
</dbReference>
<dbReference type="Pfam" id="PF05199">
    <property type="entry name" value="GMC_oxred_C"/>
    <property type="match status" value="1"/>
</dbReference>
<evidence type="ECO:0000256" key="2">
    <source>
        <dbReference type="ARBA" id="ARBA00010790"/>
    </source>
</evidence>
<dbReference type="GO" id="GO:0008812">
    <property type="term" value="F:choline dehydrogenase activity"/>
    <property type="evidence" value="ECO:0007669"/>
    <property type="project" value="UniProtKB-EC"/>
</dbReference>
<keyword evidence="8" id="KW-0560">Oxidoreductase</keyword>
<feature type="domain" description="Glucose-methanol-choline oxidoreductase N-terminal" evidence="7">
    <location>
        <begin position="251"/>
        <end position="265"/>
    </location>
</feature>
<reference evidence="8 9" key="1">
    <citation type="submission" date="2024-06" db="EMBL/GenBank/DDBJ databases">
        <title>Sorghum-associated microbial communities from plants grown in Nebraska, USA.</title>
        <authorList>
            <person name="Schachtman D."/>
        </authorList>
    </citation>
    <scope>NUCLEOTIDE SEQUENCE [LARGE SCALE GENOMIC DNA]</scope>
    <source>
        <strain evidence="8 9">1757</strain>
    </source>
</reference>
<dbReference type="RefSeq" id="WP_354547603.1">
    <property type="nucleotide sequence ID" value="NZ_JBEPSD010000001.1"/>
</dbReference>
<dbReference type="InterPro" id="IPR007867">
    <property type="entry name" value="GMC_OxRtase_C"/>
</dbReference>
<dbReference type="Pfam" id="PF00732">
    <property type="entry name" value="GMC_oxred_N"/>
    <property type="match status" value="1"/>
</dbReference>
<dbReference type="SUPFAM" id="SSF54373">
    <property type="entry name" value="FAD-linked reductases, C-terminal domain"/>
    <property type="match status" value="1"/>
</dbReference>
<evidence type="ECO:0000259" key="7">
    <source>
        <dbReference type="PROSITE" id="PS00624"/>
    </source>
</evidence>